<dbReference type="EMBL" id="JXQG01000083">
    <property type="protein sequence ID" value="KKZ10595.1"/>
    <property type="molecule type" value="Genomic_DNA"/>
</dbReference>
<comment type="caution">
    <text evidence="1">The sequence shown here is derived from an EMBL/GenBank/DDBJ whole genome shotgun (WGS) entry which is preliminary data.</text>
</comment>
<evidence type="ECO:0000313" key="1">
    <source>
        <dbReference type="EMBL" id="KKZ10595.1"/>
    </source>
</evidence>
<sequence>MAYGFRKGATLLTPYTQLNMTDSSTVYGAGLRYALDDSLDLDLRASHRNGASGNHDNRVFLQLRSDL</sequence>
<protein>
    <recommendedName>
        <fullName evidence="3">Autotransporter domain-containing protein</fullName>
    </recommendedName>
</protein>
<evidence type="ECO:0000313" key="2">
    <source>
        <dbReference type="Proteomes" id="UP000035067"/>
    </source>
</evidence>
<proteinExistence type="predicted"/>
<accession>A0A0G2IVI9</accession>
<reference evidence="1 2" key="1">
    <citation type="submission" date="2015-01" db="EMBL/GenBank/DDBJ databases">
        <title>Lifestyle Evolution in Cyanobacterial Symbionts of Sponges.</title>
        <authorList>
            <person name="Burgsdorf I."/>
            <person name="Slaby B.M."/>
            <person name="Handley K.M."/>
            <person name="Haber M."/>
            <person name="Blom J."/>
            <person name="Marshall C.W."/>
            <person name="Gilbert J.A."/>
            <person name="Hentschel U."/>
            <person name="Steindler L."/>
        </authorList>
    </citation>
    <scope>NUCLEOTIDE SEQUENCE [LARGE SCALE GENOMIC DNA]</scope>
    <source>
        <strain evidence="1">SP3</strain>
    </source>
</reference>
<dbReference type="Proteomes" id="UP000035067">
    <property type="component" value="Unassembled WGS sequence"/>
</dbReference>
<dbReference type="PATRIC" id="fig|1604020.3.peg.2273"/>
<dbReference type="AlphaFoldDB" id="A0A0G2IVI9"/>
<name>A0A0G2IVI9_9SYNE</name>
<evidence type="ECO:0008006" key="3">
    <source>
        <dbReference type="Google" id="ProtNLM"/>
    </source>
</evidence>
<gene>
    <name evidence="1" type="ORF">TE42_09780</name>
</gene>
<organism evidence="1 2">
    <name type="scientific">Candidatus Synechococcus spongiarum SP3</name>
    <dbReference type="NCBI Taxonomy" id="1604020"/>
    <lineage>
        <taxon>Bacteria</taxon>
        <taxon>Bacillati</taxon>
        <taxon>Cyanobacteriota</taxon>
        <taxon>Cyanophyceae</taxon>
        <taxon>Synechococcales</taxon>
        <taxon>Synechococcaceae</taxon>
        <taxon>Synechococcus</taxon>
    </lineage>
</organism>